<name>A0AAV1E0B8_OLDCO</name>
<proteinExistence type="predicted"/>
<dbReference type="SUPFAM" id="SSF49777">
    <property type="entry name" value="PEBP-like"/>
    <property type="match status" value="1"/>
</dbReference>
<evidence type="ECO:0000313" key="1">
    <source>
        <dbReference type="EMBL" id="CAI9113646.1"/>
    </source>
</evidence>
<protein>
    <submittedName>
        <fullName evidence="1">OLC1v1014285C1</fullName>
    </submittedName>
</protein>
<organism evidence="1 2">
    <name type="scientific">Oldenlandia corymbosa var. corymbosa</name>
    <dbReference type="NCBI Taxonomy" id="529605"/>
    <lineage>
        <taxon>Eukaryota</taxon>
        <taxon>Viridiplantae</taxon>
        <taxon>Streptophyta</taxon>
        <taxon>Embryophyta</taxon>
        <taxon>Tracheophyta</taxon>
        <taxon>Spermatophyta</taxon>
        <taxon>Magnoliopsida</taxon>
        <taxon>eudicotyledons</taxon>
        <taxon>Gunneridae</taxon>
        <taxon>Pentapetalae</taxon>
        <taxon>asterids</taxon>
        <taxon>lamiids</taxon>
        <taxon>Gentianales</taxon>
        <taxon>Rubiaceae</taxon>
        <taxon>Rubioideae</taxon>
        <taxon>Spermacoceae</taxon>
        <taxon>Hedyotis-Oldenlandia complex</taxon>
        <taxon>Oldenlandia</taxon>
    </lineage>
</organism>
<dbReference type="InterPro" id="IPR035810">
    <property type="entry name" value="PEBP_euk"/>
</dbReference>
<dbReference type="EMBL" id="OX459124">
    <property type="protein sequence ID" value="CAI9113646.1"/>
    <property type="molecule type" value="Genomic_DNA"/>
</dbReference>
<dbReference type="Proteomes" id="UP001161247">
    <property type="component" value="Chromosome 7"/>
</dbReference>
<sequence length="173" mass="19287">MASNADPFVVTGRVISDVVDMFIPSVNMSVYFGNKKVINASDIKPSVAVTTPRVNICGYPNQCYTLVMIDPNAPSPSEPDLREWVHWIVTDISGCGTVSEGKEIMAYSPPLPKVEIHRYIMVLFEQKEPLGFLAPPSSRAHFYTRGFAHQFNLGPPAAVVYFYVHRESSGRRH</sequence>
<evidence type="ECO:0000313" key="2">
    <source>
        <dbReference type="Proteomes" id="UP001161247"/>
    </source>
</evidence>
<reference evidence="1" key="1">
    <citation type="submission" date="2023-03" db="EMBL/GenBank/DDBJ databases">
        <authorList>
            <person name="Julca I."/>
        </authorList>
    </citation>
    <scope>NUCLEOTIDE SEQUENCE</scope>
</reference>
<dbReference type="AlphaFoldDB" id="A0AAV1E0B8"/>
<dbReference type="GO" id="GO:0009737">
    <property type="term" value="P:response to abscisic acid"/>
    <property type="evidence" value="ECO:0007669"/>
    <property type="project" value="TreeGrafter"/>
</dbReference>
<dbReference type="Pfam" id="PF01161">
    <property type="entry name" value="PBP"/>
    <property type="match status" value="1"/>
</dbReference>
<dbReference type="PANTHER" id="PTHR11362:SF82">
    <property type="entry name" value="PHOSPHATIDYLETHANOLAMINE-BINDING PROTEIN 4"/>
    <property type="match status" value="1"/>
</dbReference>
<dbReference type="PANTHER" id="PTHR11362">
    <property type="entry name" value="PHOSPHATIDYLETHANOLAMINE-BINDING PROTEIN"/>
    <property type="match status" value="1"/>
</dbReference>
<keyword evidence="2" id="KW-1185">Reference proteome</keyword>
<accession>A0AAV1E0B8</accession>
<gene>
    <name evidence="1" type="ORF">OLC1_LOCUS20614</name>
</gene>
<dbReference type="Gene3D" id="3.90.280.10">
    <property type="entry name" value="PEBP-like"/>
    <property type="match status" value="1"/>
</dbReference>
<dbReference type="InterPro" id="IPR008914">
    <property type="entry name" value="PEBP"/>
</dbReference>
<dbReference type="InterPro" id="IPR036610">
    <property type="entry name" value="PEBP-like_sf"/>
</dbReference>
<dbReference type="CDD" id="cd00866">
    <property type="entry name" value="PEBP_euk"/>
    <property type="match status" value="1"/>
</dbReference>
<dbReference type="GO" id="GO:0010030">
    <property type="term" value="P:positive regulation of seed germination"/>
    <property type="evidence" value="ECO:0007669"/>
    <property type="project" value="TreeGrafter"/>
</dbReference>